<name>A0A6B2HGC8_KLEPN</name>
<accession>A0A6B2HGC8</accession>
<dbReference type="EMBL" id="JAAEFK010000014">
    <property type="protein sequence ID" value="NDL84708.1"/>
    <property type="molecule type" value="Genomic_DNA"/>
</dbReference>
<gene>
    <name evidence="1" type="ORF">GY104_15265</name>
</gene>
<organism evidence="1">
    <name type="scientific">Klebsiella pneumoniae</name>
    <dbReference type="NCBI Taxonomy" id="573"/>
    <lineage>
        <taxon>Bacteria</taxon>
        <taxon>Pseudomonadati</taxon>
        <taxon>Pseudomonadota</taxon>
        <taxon>Gammaproteobacteria</taxon>
        <taxon>Enterobacterales</taxon>
        <taxon>Enterobacteriaceae</taxon>
        <taxon>Klebsiella/Raoultella group</taxon>
        <taxon>Klebsiella</taxon>
        <taxon>Klebsiella pneumoniae complex</taxon>
    </lineage>
</organism>
<dbReference type="AlphaFoldDB" id="A0A6B2HGC8"/>
<proteinExistence type="predicted"/>
<evidence type="ECO:0000313" key="1">
    <source>
        <dbReference type="EMBL" id="NDL84708.1"/>
    </source>
</evidence>
<sequence>MYLVKSCNKKHHPNTSGTIRIGSLTEYRDLENKQVEDREEGFYRINFDLKDKWISIDLFNHLNNSHLSHFRGYVKSLSMKGGDGASVLVDYQANYEWVNLNRFIFCITKAERVEDAQDIFSGYDDSWSVDYKKIAWMKKAMEKNVLQKVKELISSGEMIFGSGYNNPSKITVRSYTQDIIYQTRDLYLGNKDIDAMSETLISLFENVKFIKPVEFKKEKEVRFVFDFFYDGDIVFPQVNSLIVPAAGITELF</sequence>
<comment type="caution">
    <text evidence="1">The sequence shown here is derived from an EMBL/GenBank/DDBJ whole genome shotgun (WGS) entry which is preliminary data.</text>
</comment>
<dbReference type="RefSeq" id="WP_020317298.1">
    <property type="nucleotide sequence ID" value="NZ_BAACAI010000045.1"/>
</dbReference>
<protein>
    <submittedName>
        <fullName evidence="1">Uncharacterized protein</fullName>
    </submittedName>
</protein>
<reference evidence="1" key="1">
    <citation type="journal article" date="2020" name="Open Forum Infect. Dis.">
        <title>Microbiome restoration by RBX2660 does not preclude recurrence of multidrug-resistant urinary tract infection following subsequent antibiotic exposure: A case report.</title>
        <authorList>
            <person name="Keen E."/>
            <person name="Tasoff P."/>
            <person name="Hink T."/>
            <person name="Reske K."/>
            <person name="Dantas G."/>
            <person name="Kwon J."/>
            <person name="Dubberke E."/>
        </authorList>
    </citation>
    <scope>NUCLEOTIDE SEQUENCE</scope>
    <source>
        <strain evidence="1">Urine_1_19</strain>
    </source>
</reference>